<dbReference type="GO" id="GO:0046872">
    <property type="term" value="F:metal ion binding"/>
    <property type="evidence" value="ECO:0007669"/>
    <property type="project" value="UniProtKB-UniRule"/>
</dbReference>
<keyword evidence="6" id="KW-0500">Molybdenum</keyword>
<evidence type="ECO:0000256" key="1">
    <source>
        <dbReference type="ARBA" id="ARBA00002901"/>
    </source>
</evidence>
<dbReference type="Gene3D" id="3.90.105.10">
    <property type="entry name" value="Molybdopterin biosynthesis moea protein, domain 2"/>
    <property type="match status" value="1"/>
</dbReference>
<evidence type="ECO:0000259" key="7">
    <source>
        <dbReference type="SMART" id="SM00852"/>
    </source>
</evidence>
<dbReference type="InterPro" id="IPR038987">
    <property type="entry name" value="MoeA-like"/>
</dbReference>
<dbReference type="PROSITE" id="PS01079">
    <property type="entry name" value="MOCF_BIOSYNTHESIS_2"/>
    <property type="match status" value="1"/>
</dbReference>
<dbReference type="RefSeq" id="WP_131309995.1">
    <property type="nucleotide sequence ID" value="NZ_SJFN01000017.1"/>
</dbReference>
<comment type="function">
    <text evidence="1 6">Catalyzes the insertion of molybdate into adenylated molybdopterin with the concomitant release of AMP.</text>
</comment>
<dbReference type="GO" id="GO:0061599">
    <property type="term" value="F:molybdopterin molybdotransferase activity"/>
    <property type="evidence" value="ECO:0007669"/>
    <property type="project" value="UniProtKB-UniRule"/>
</dbReference>
<reference evidence="8 9" key="1">
    <citation type="submission" date="2019-02" db="EMBL/GenBank/DDBJ databases">
        <title>Siculibacillus lacustris gen. nov., sp. nov., a new rosette-forming bacterium isolated from a freshwater crater lake (Lake St. Ana, Romania).</title>
        <authorList>
            <person name="Felfoldi T."/>
            <person name="Marton Z."/>
            <person name="Szabo A."/>
            <person name="Mentes A."/>
            <person name="Boka K."/>
            <person name="Marialigeti K."/>
            <person name="Mathe I."/>
            <person name="Koncz M."/>
            <person name="Schumann P."/>
            <person name="Toth E."/>
        </authorList>
    </citation>
    <scope>NUCLEOTIDE SEQUENCE [LARGE SCALE GENOMIC DNA]</scope>
    <source>
        <strain evidence="8 9">SA-279</strain>
    </source>
</reference>
<dbReference type="PANTHER" id="PTHR10192">
    <property type="entry name" value="MOLYBDOPTERIN BIOSYNTHESIS PROTEIN"/>
    <property type="match status" value="1"/>
</dbReference>
<dbReference type="CDD" id="cd00887">
    <property type="entry name" value="MoeA"/>
    <property type="match status" value="1"/>
</dbReference>
<keyword evidence="9" id="KW-1185">Reference proteome</keyword>
<name>A0A4Q9VQC9_9HYPH</name>
<protein>
    <recommendedName>
        <fullName evidence="6">Molybdopterin molybdenumtransferase</fullName>
        <ecNumber evidence="6">2.10.1.1</ecNumber>
    </recommendedName>
</protein>
<evidence type="ECO:0000313" key="8">
    <source>
        <dbReference type="EMBL" id="TBW37046.1"/>
    </source>
</evidence>
<comment type="pathway">
    <text evidence="2 6">Cofactor biosynthesis; molybdopterin biosynthesis.</text>
</comment>
<evidence type="ECO:0000256" key="6">
    <source>
        <dbReference type="RuleBase" id="RU365090"/>
    </source>
</evidence>
<dbReference type="Pfam" id="PF03454">
    <property type="entry name" value="MoeA_C"/>
    <property type="match status" value="1"/>
</dbReference>
<comment type="similarity">
    <text evidence="3 6">Belongs to the MoeA family.</text>
</comment>
<comment type="catalytic activity">
    <reaction evidence="5">
        <text>adenylyl-molybdopterin + molybdate = Mo-molybdopterin + AMP + H(+)</text>
        <dbReference type="Rhea" id="RHEA:35047"/>
        <dbReference type="ChEBI" id="CHEBI:15378"/>
        <dbReference type="ChEBI" id="CHEBI:36264"/>
        <dbReference type="ChEBI" id="CHEBI:62727"/>
        <dbReference type="ChEBI" id="CHEBI:71302"/>
        <dbReference type="ChEBI" id="CHEBI:456215"/>
        <dbReference type="EC" id="2.10.1.1"/>
    </reaction>
</comment>
<dbReference type="SMART" id="SM00852">
    <property type="entry name" value="MoCF_biosynth"/>
    <property type="match status" value="1"/>
</dbReference>
<comment type="caution">
    <text evidence="8">The sequence shown here is derived from an EMBL/GenBank/DDBJ whole genome shotgun (WGS) entry which is preliminary data.</text>
</comment>
<dbReference type="InterPro" id="IPR008284">
    <property type="entry name" value="MoCF_biosynth_CS"/>
</dbReference>
<dbReference type="NCBIfam" id="NF045515">
    <property type="entry name" value="Glp_gephyrin"/>
    <property type="match status" value="1"/>
</dbReference>
<keyword evidence="6 8" id="KW-0808">Transferase</keyword>
<sequence length="406" mass="41672">MSPRKPLTPVETARAALLADVAPTPIERITLADAPGRVLAEDLAARRTQPPFDVSAMDGWAIRAADAAHPGAVLTAIGEAAAGRRAAVPVAAGEAVRIFTGAPMPVGADTVVVQEATRSEGDRVILGDAVTPGRNVRRAGADFRDGEIGLTAGTRLDFTNLGLIAAMNHAEIAVHRRPRVAILATGDELVAPGTEPGPDQIVASNGVGIAALVAAIGGVPVELGIVADRLDATVAVVTAALAGDVDVLVTIGGASVGDHDHVHAALGEAGVDIGFWKIAMRPGKPLMLGRRGRQRVIGLPGNPAASLVGAVVFLAPLVRALSGDRRPVVPFERAIAASDLAANDERQDYLRGTLGRDADGRTTVRPVDLQDSSLLSRFAAADALILRPPHAPVAPAGSPVEVLRLR</sequence>
<dbReference type="EC" id="2.10.1.1" evidence="6"/>
<keyword evidence="6" id="KW-0479">Metal-binding</keyword>
<dbReference type="AlphaFoldDB" id="A0A4Q9VQC9"/>
<feature type="domain" description="MoaB/Mog" evidence="7">
    <location>
        <begin position="181"/>
        <end position="320"/>
    </location>
</feature>
<dbReference type="OrthoDB" id="9804758at2"/>
<organism evidence="8 9">
    <name type="scientific">Siculibacillus lacustris</name>
    <dbReference type="NCBI Taxonomy" id="1549641"/>
    <lineage>
        <taxon>Bacteria</taxon>
        <taxon>Pseudomonadati</taxon>
        <taxon>Pseudomonadota</taxon>
        <taxon>Alphaproteobacteria</taxon>
        <taxon>Hyphomicrobiales</taxon>
        <taxon>Ancalomicrobiaceae</taxon>
        <taxon>Siculibacillus</taxon>
    </lineage>
</organism>
<dbReference type="Gene3D" id="3.40.980.10">
    <property type="entry name" value="MoaB/Mog-like domain"/>
    <property type="match status" value="1"/>
</dbReference>
<dbReference type="EMBL" id="SJFN01000017">
    <property type="protein sequence ID" value="TBW37046.1"/>
    <property type="molecule type" value="Genomic_DNA"/>
</dbReference>
<dbReference type="Pfam" id="PF00994">
    <property type="entry name" value="MoCF_biosynth"/>
    <property type="match status" value="1"/>
</dbReference>
<dbReference type="UniPathway" id="UPA00344"/>
<keyword evidence="4 6" id="KW-0501">Molybdenum cofactor biosynthesis</keyword>
<evidence type="ECO:0000256" key="4">
    <source>
        <dbReference type="ARBA" id="ARBA00023150"/>
    </source>
</evidence>
<dbReference type="InterPro" id="IPR036688">
    <property type="entry name" value="MoeA_C_domain_IV_sf"/>
</dbReference>
<dbReference type="Gene3D" id="2.170.190.11">
    <property type="entry name" value="Molybdopterin biosynthesis moea protein, domain 3"/>
    <property type="match status" value="1"/>
</dbReference>
<dbReference type="InterPro" id="IPR005111">
    <property type="entry name" value="MoeA_C_domain_IV"/>
</dbReference>
<dbReference type="Gene3D" id="2.40.340.10">
    <property type="entry name" value="MoeA, C-terminal, domain IV"/>
    <property type="match status" value="1"/>
</dbReference>
<dbReference type="Proteomes" id="UP000292781">
    <property type="component" value="Unassembled WGS sequence"/>
</dbReference>
<gene>
    <name evidence="8" type="ORF">EYW49_12925</name>
</gene>
<keyword evidence="6" id="KW-0460">Magnesium</keyword>
<dbReference type="SUPFAM" id="SSF53218">
    <property type="entry name" value="Molybdenum cofactor biosynthesis proteins"/>
    <property type="match status" value="1"/>
</dbReference>
<dbReference type="InterPro" id="IPR036135">
    <property type="entry name" value="MoeA_linker/N_sf"/>
</dbReference>
<dbReference type="PANTHER" id="PTHR10192:SF5">
    <property type="entry name" value="GEPHYRIN"/>
    <property type="match status" value="1"/>
</dbReference>
<evidence type="ECO:0000256" key="5">
    <source>
        <dbReference type="ARBA" id="ARBA00047317"/>
    </source>
</evidence>
<dbReference type="GO" id="GO:0005829">
    <property type="term" value="C:cytosol"/>
    <property type="evidence" value="ECO:0007669"/>
    <property type="project" value="TreeGrafter"/>
</dbReference>
<dbReference type="GO" id="GO:0006777">
    <property type="term" value="P:Mo-molybdopterin cofactor biosynthetic process"/>
    <property type="evidence" value="ECO:0007669"/>
    <property type="project" value="UniProtKB-UniRule"/>
</dbReference>
<dbReference type="InterPro" id="IPR001453">
    <property type="entry name" value="MoaB/Mog_dom"/>
</dbReference>
<comment type="cofactor">
    <cofactor evidence="6">
        <name>Mg(2+)</name>
        <dbReference type="ChEBI" id="CHEBI:18420"/>
    </cofactor>
</comment>
<dbReference type="SUPFAM" id="SSF63882">
    <property type="entry name" value="MoeA N-terminal region -like"/>
    <property type="match status" value="1"/>
</dbReference>
<accession>A0A4Q9VQC9</accession>
<dbReference type="InterPro" id="IPR005110">
    <property type="entry name" value="MoeA_linker/N"/>
</dbReference>
<evidence type="ECO:0000313" key="9">
    <source>
        <dbReference type="Proteomes" id="UP000292781"/>
    </source>
</evidence>
<dbReference type="SUPFAM" id="SSF63867">
    <property type="entry name" value="MoeA C-terminal domain-like"/>
    <property type="match status" value="1"/>
</dbReference>
<dbReference type="Pfam" id="PF03453">
    <property type="entry name" value="MoeA_N"/>
    <property type="match status" value="1"/>
</dbReference>
<evidence type="ECO:0000256" key="2">
    <source>
        <dbReference type="ARBA" id="ARBA00005046"/>
    </source>
</evidence>
<dbReference type="InterPro" id="IPR036425">
    <property type="entry name" value="MoaB/Mog-like_dom_sf"/>
</dbReference>
<evidence type="ECO:0000256" key="3">
    <source>
        <dbReference type="ARBA" id="ARBA00010763"/>
    </source>
</evidence>
<proteinExistence type="inferred from homology"/>